<dbReference type="PANTHER" id="PTHR22674">
    <property type="entry name" value="NTPASE, KAP FAMILY P-LOOP DOMAIN-CONTAINING 1"/>
    <property type="match status" value="1"/>
</dbReference>
<accession>A0ABN2LKZ4</accession>
<evidence type="ECO:0000259" key="2">
    <source>
        <dbReference type="Pfam" id="PF07693"/>
    </source>
</evidence>
<keyword evidence="4" id="KW-1185">Reference proteome</keyword>
<dbReference type="PANTHER" id="PTHR22674:SF6">
    <property type="entry name" value="NTPASE KAP FAMILY P-LOOP DOMAIN-CONTAINING PROTEIN 1"/>
    <property type="match status" value="1"/>
</dbReference>
<dbReference type="InterPro" id="IPR052754">
    <property type="entry name" value="NTPase_KAP_P-loop"/>
</dbReference>
<evidence type="ECO:0000256" key="1">
    <source>
        <dbReference type="SAM" id="MobiDB-lite"/>
    </source>
</evidence>
<sequence length="670" mass="74064">MSFFGRLTKGVVDTPPEAGSDHLNIAPFVAGLSNFIVECQTPMTIAVQGDWGTGKTNTMLLTERAIADDSHYRLSDAPADPKTEVGPAPVYTIRFNTWQYSQFDLGERLVGSLLENIGAHLMLANPGGRSAAKRQAFMQTLLPIASNAGMGILKAALNVSGLSAISGAIEEVKDSYNSVRAASATRRNEDAAAVLVNVRDAFEAAVSELVSTASETVDDSGRLVVFIDDLDRLEPRKAVELMEALKLFLDVPHCVFILAIDFSVVHQGVIEKYGERMGRGKSRAFFDKIIQVPFQMPVGAFDTERFFTQLISDTGFPLAPDEQPQVLRLIGASVGSNPRAIKRLINTALLQRSITDIQHSSRTMDDGTGDAVATSSTELFAILCFQTAYPDTYAEILKRGVLSSQLVKNFFADAEEVVSETDEDSSASFEAGSGESDTGTGGDARTENEALRLELANAQIEDMDHFQSLVSEVRRVFSPGETFDDLRFADVFRQAVATSSGTERMQDDAEPRKRGQKAYGRENRRQRILEELRWSRAEEKMRLAEEFAGVLERLDGVEIGAEAANPSRWVIEVHGKRVGQVLLHQRFFHVVLEPRWFSGEEDTLAFLRKFRAAFPDWDPDRFDRNDETGWFGVLRLGQEDTAFVADLAGFWSELLSDEVSFRNRTGVREA</sequence>
<evidence type="ECO:0000313" key="4">
    <source>
        <dbReference type="Proteomes" id="UP001500851"/>
    </source>
</evidence>
<name>A0ABN2LKZ4_9MICO</name>
<feature type="domain" description="KAP NTPase" evidence="2">
    <location>
        <begin position="27"/>
        <end position="347"/>
    </location>
</feature>
<feature type="compositionally biased region" description="Basic and acidic residues" evidence="1">
    <location>
        <begin position="504"/>
        <end position="521"/>
    </location>
</feature>
<reference evidence="3 4" key="1">
    <citation type="journal article" date="2019" name="Int. J. Syst. Evol. Microbiol.">
        <title>The Global Catalogue of Microorganisms (GCM) 10K type strain sequencing project: providing services to taxonomists for standard genome sequencing and annotation.</title>
        <authorList>
            <consortium name="The Broad Institute Genomics Platform"/>
            <consortium name="The Broad Institute Genome Sequencing Center for Infectious Disease"/>
            <person name="Wu L."/>
            <person name="Ma J."/>
        </authorList>
    </citation>
    <scope>NUCLEOTIDE SEQUENCE [LARGE SCALE GENOMIC DNA]</scope>
    <source>
        <strain evidence="3 4">JCM 14736</strain>
    </source>
</reference>
<evidence type="ECO:0000313" key="3">
    <source>
        <dbReference type="EMBL" id="GAA1791293.1"/>
    </source>
</evidence>
<dbReference type="InterPro" id="IPR027417">
    <property type="entry name" value="P-loop_NTPase"/>
</dbReference>
<dbReference type="Pfam" id="PF07693">
    <property type="entry name" value="KAP_NTPase"/>
    <property type="match status" value="1"/>
</dbReference>
<feature type="compositionally biased region" description="Low complexity" evidence="1">
    <location>
        <begin position="426"/>
        <end position="438"/>
    </location>
</feature>
<feature type="region of interest" description="Disordered" evidence="1">
    <location>
        <begin position="499"/>
        <end position="521"/>
    </location>
</feature>
<dbReference type="SUPFAM" id="SSF52540">
    <property type="entry name" value="P-loop containing nucleoside triphosphate hydrolases"/>
    <property type="match status" value="1"/>
</dbReference>
<protein>
    <recommendedName>
        <fullName evidence="2">KAP NTPase domain-containing protein</fullName>
    </recommendedName>
</protein>
<dbReference type="EMBL" id="BAAAOB010000002">
    <property type="protein sequence ID" value="GAA1791293.1"/>
    <property type="molecule type" value="Genomic_DNA"/>
</dbReference>
<gene>
    <name evidence="3" type="ORF">GCM10009768_20360</name>
</gene>
<organism evidence="3 4">
    <name type="scientific">Leucobacter iarius</name>
    <dbReference type="NCBI Taxonomy" id="333963"/>
    <lineage>
        <taxon>Bacteria</taxon>
        <taxon>Bacillati</taxon>
        <taxon>Actinomycetota</taxon>
        <taxon>Actinomycetes</taxon>
        <taxon>Micrococcales</taxon>
        <taxon>Microbacteriaceae</taxon>
        <taxon>Leucobacter</taxon>
    </lineage>
</organism>
<dbReference type="InterPro" id="IPR011646">
    <property type="entry name" value="KAP_P-loop"/>
</dbReference>
<comment type="caution">
    <text evidence="3">The sequence shown here is derived from an EMBL/GenBank/DDBJ whole genome shotgun (WGS) entry which is preliminary data.</text>
</comment>
<proteinExistence type="predicted"/>
<dbReference type="Proteomes" id="UP001500851">
    <property type="component" value="Unassembled WGS sequence"/>
</dbReference>
<feature type="region of interest" description="Disordered" evidence="1">
    <location>
        <begin position="421"/>
        <end position="444"/>
    </location>
</feature>
<dbReference type="RefSeq" id="WP_344031981.1">
    <property type="nucleotide sequence ID" value="NZ_BAAAOB010000002.1"/>
</dbReference>